<evidence type="ECO:0000313" key="5">
    <source>
        <dbReference type="Proteomes" id="UP000593566"/>
    </source>
</evidence>
<gene>
    <name evidence="4" type="ORF">HO133_006986</name>
</gene>
<protein>
    <recommendedName>
        <fullName evidence="3">Nephrocystin 3-like N-terminal domain-containing protein</fullName>
    </recommendedName>
</protein>
<dbReference type="Pfam" id="PF24883">
    <property type="entry name" value="NPHP3_N"/>
    <property type="match status" value="1"/>
</dbReference>
<reference evidence="4 5" key="1">
    <citation type="journal article" date="2020" name="Genomics">
        <title>Complete, high-quality genomes from long-read metagenomic sequencing of two wolf lichen thalli reveals enigmatic genome architecture.</title>
        <authorList>
            <person name="McKenzie S.K."/>
            <person name="Walston R.F."/>
            <person name="Allen J.L."/>
        </authorList>
    </citation>
    <scope>NUCLEOTIDE SEQUENCE [LARGE SCALE GENOMIC DNA]</scope>
    <source>
        <strain evidence="4">WasteWater1</strain>
    </source>
</reference>
<dbReference type="SUPFAM" id="SSF48403">
    <property type="entry name" value="Ankyrin repeat"/>
    <property type="match status" value="1"/>
</dbReference>
<dbReference type="Pfam" id="PF12796">
    <property type="entry name" value="Ank_2"/>
    <property type="match status" value="1"/>
</dbReference>
<dbReference type="PROSITE" id="PS50297">
    <property type="entry name" value="ANK_REP_REGION"/>
    <property type="match status" value="1"/>
</dbReference>
<dbReference type="InterPro" id="IPR036770">
    <property type="entry name" value="Ankyrin_rpt-contain_sf"/>
</dbReference>
<dbReference type="InterPro" id="IPR056884">
    <property type="entry name" value="NPHP3-like_N"/>
</dbReference>
<comment type="caution">
    <text evidence="4">The sequence shown here is derived from an EMBL/GenBank/DDBJ whole genome shotgun (WGS) entry which is preliminary data.</text>
</comment>
<evidence type="ECO:0000259" key="3">
    <source>
        <dbReference type="Pfam" id="PF24883"/>
    </source>
</evidence>
<evidence type="ECO:0000313" key="4">
    <source>
        <dbReference type="EMBL" id="KAF6228875.1"/>
    </source>
</evidence>
<dbReference type="PANTHER" id="PTHR10039">
    <property type="entry name" value="AMELOGENIN"/>
    <property type="match status" value="1"/>
</dbReference>
<organism evidence="4 5">
    <name type="scientific">Letharia lupina</name>
    <dbReference type="NCBI Taxonomy" id="560253"/>
    <lineage>
        <taxon>Eukaryota</taxon>
        <taxon>Fungi</taxon>
        <taxon>Dikarya</taxon>
        <taxon>Ascomycota</taxon>
        <taxon>Pezizomycotina</taxon>
        <taxon>Lecanoromycetes</taxon>
        <taxon>OSLEUM clade</taxon>
        <taxon>Lecanoromycetidae</taxon>
        <taxon>Lecanorales</taxon>
        <taxon>Lecanorineae</taxon>
        <taxon>Parmeliaceae</taxon>
        <taxon>Letharia</taxon>
    </lineage>
</organism>
<evidence type="ECO:0000256" key="1">
    <source>
        <dbReference type="ARBA" id="ARBA00022737"/>
    </source>
</evidence>
<keyword evidence="5" id="KW-1185">Reference proteome</keyword>
<dbReference type="InterPro" id="IPR002110">
    <property type="entry name" value="Ankyrin_rpt"/>
</dbReference>
<dbReference type="RefSeq" id="XP_037156517.1">
    <property type="nucleotide sequence ID" value="XM_037297882.1"/>
</dbReference>
<evidence type="ECO:0000256" key="2">
    <source>
        <dbReference type="PROSITE-ProRule" id="PRU00023"/>
    </source>
</evidence>
<dbReference type="GeneID" id="59335386"/>
<dbReference type="Gene3D" id="1.25.40.20">
    <property type="entry name" value="Ankyrin repeat-containing domain"/>
    <property type="match status" value="1"/>
</dbReference>
<dbReference type="SMART" id="SM00248">
    <property type="entry name" value="ANK"/>
    <property type="match status" value="2"/>
</dbReference>
<dbReference type="AlphaFoldDB" id="A0A8H6FHU6"/>
<keyword evidence="1" id="KW-0677">Repeat</keyword>
<proteinExistence type="predicted"/>
<dbReference type="EMBL" id="JACCJB010000003">
    <property type="protein sequence ID" value="KAF6228875.1"/>
    <property type="molecule type" value="Genomic_DNA"/>
</dbReference>
<keyword evidence="2" id="KW-0040">ANK repeat</keyword>
<name>A0A8H6FHU6_9LECA</name>
<feature type="repeat" description="ANK" evidence="2">
    <location>
        <begin position="612"/>
        <end position="644"/>
    </location>
</feature>
<feature type="domain" description="Nephrocystin 3-like N-terminal" evidence="3">
    <location>
        <begin position="237"/>
        <end position="313"/>
    </location>
</feature>
<accession>A0A8H6FHU6</accession>
<dbReference type="Proteomes" id="UP000593566">
    <property type="component" value="Unassembled WGS sequence"/>
</dbReference>
<dbReference type="PANTHER" id="PTHR10039:SF16">
    <property type="entry name" value="GPI INOSITOL-DEACYLASE"/>
    <property type="match status" value="1"/>
</dbReference>
<sequence>MAAISPITIAATVQDLWDKAVEAMKEKDKQNICKTVARYAAIEKLYFRQLSSVDKMLEDSIVATYASILRFFFKCRRHFDLGLARRVAKSVTQLPETLVNKHLDRIAENDKRVSELTRIVDAERSQLSHTQQLSARDRIDHLVHDFGELRTESTYSASKLEALLTYFKEPRVRTMNQVSALSESLVESRNESHSKEERLAIPKWLSNVQYKKHHQTLSVASCSQANRVLQSSLGVRIGDRRRKETDNDVSDIEPLDIAETTQNIIDAVAETLVTIVIDARDECHSGQRHELLGALEVLLDKSAHLVKVLVSSRDDVDIVLRLQKHPNIYINIDDNKDDIHRFIEFEIRKAQYDRRLLKGLVSPHNTTQVSLGDLVDELARLPRSLAGMYSLILEDIGAIEQRGSTLAETFFKWLLCADDARSRVTIAACSGTISIYDESLDRFRFAHLSVRESLESQPGYTTFEANRSVVERSLQTVTCHQPSGDPFWSYAILYWIFHYHRLGEQLRKEVFELHGKRFLFNGATSAGSSDAFNTWVLDHFEANQSTNDFDGRSTKLMSLAIHYGQTSVVRWLFDRKFCPTDEHLELALALEQTEIIQTFWDLNTLSLSSLANGEEILVLAVRFGSKDIYRDLIKKGANINCRDRNGRTLLYHAVWSSRGNSEIIEDLLLTGIDSIEQDNAGRTPLSLWIWDRYRPTSGSRLTGQFFKYPAIEDGKDVLRRLLQSPFYHTACLLLHYGLDLVLEDVDMRAEWTQLLMLPGLGSEISDLGDVILQQ</sequence>
<dbReference type="PROSITE" id="PS50088">
    <property type="entry name" value="ANK_REPEAT"/>
    <property type="match status" value="1"/>
</dbReference>